<dbReference type="Proteomes" id="UP001221898">
    <property type="component" value="Unassembled WGS sequence"/>
</dbReference>
<reference evidence="2" key="1">
    <citation type="journal article" date="2023" name="Science">
        <title>Genome structures resolve the early diversification of teleost fishes.</title>
        <authorList>
            <person name="Parey E."/>
            <person name="Louis A."/>
            <person name="Montfort J."/>
            <person name="Bouchez O."/>
            <person name="Roques C."/>
            <person name="Iampietro C."/>
            <person name="Lluch J."/>
            <person name="Castinel A."/>
            <person name="Donnadieu C."/>
            <person name="Desvignes T."/>
            <person name="Floi Bucao C."/>
            <person name="Jouanno E."/>
            <person name="Wen M."/>
            <person name="Mejri S."/>
            <person name="Dirks R."/>
            <person name="Jansen H."/>
            <person name="Henkel C."/>
            <person name="Chen W.J."/>
            <person name="Zahm M."/>
            <person name="Cabau C."/>
            <person name="Klopp C."/>
            <person name="Thompson A.W."/>
            <person name="Robinson-Rechavi M."/>
            <person name="Braasch I."/>
            <person name="Lecointre G."/>
            <person name="Bobe J."/>
            <person name="Postlethwait J.H."/>
            <person name="Berthelot C."/>
            <person name="Roest Crollius H."/>
            <person name="Guiguen Y."/>
        </authorList>
    </citation>
    <scope>NUCLEOTIDE SEQUENCE</scope>
    <source>
        <strain evidence="2">NC1722</strain>
    </source>
</reference>
<keyword evidence="3" id="KW-1185">Reference proteome</keyword>
<accession>A0AAD7T3A6</accession>
<evidence type="ECO:0000313" key="2">
    <source>
        <dbReference type="EMBL" id="KAJ8413425.1"/>
    </source>
</evidence>
<protein>
    <submittedName>
        <fullName evidence="2">Uncharacterized protein</fullName>
    </submittedName>
</protein>
<gene>
    <name evidence="2" type="ORF">AAFF_G00094210</name>
</gene>
<evidence type="ECO:0000313" key="3">
    <source>
        <dbReference type="Proteomes" id="UP001221898"/>
    </source>
</evidence>
<feature type="region of interest" description="Disordered" evidence="1">
    <location>
        <begin position="95"/>
        <end position="123"/>
    </location>
</feature>
<organism evidence="2 3">
    <name type="scientific">Aldrovandia affinis</name>
    <dbReference type="NCBI Taxonomy" id="143900"/>
    <lineage>
        <taxon>Eukaryota</taxon>
        <taxon>Metazoa</taxon>
        <taxon>Chordata</taxon>
        <taxon>Craniata</taxon>
        <taxon>Vertebrata</taxon>
        <taxon>Euteleostomi</taxon>
        <taxon>Actinopterygii</taxon>
        <taxon>Neopterygii</taxon>
        <taxon>Teleostei</taxon>
        <taxon>Notacanthiformes</taxon>
        <taxon>Halosauridae</taxon>
        <taxon>Aldrovandia</taxon>
    </lineage>
</organism>
<dbReference type="EMBL" id="JAINUG010000016">
    <property type="protein sequence ID" value="KAJ8413425.1"/>
    <property type="molecule type" value="Genomic_DNA"/>
</dbReference>
<comment type="caution">
    <text evidence="2">The sequence shown here is derived from an EMBL/GenBank/DDBJ whole genome shotgun (WGS) entry which is preliminary data.</text>
</comment>
<dbReference type="AlphaFoldDB" id="A0AAD7T3A6"/>
<feature type="compositionally biased region" description="Polar residues" evidence="1">
    <location>
        <begin position="111"/>
        <end position="123"/>
    </location>
</feature>
<name>A0AAD7T3A6_9TELE</name>
<evidence type="ECO:0000256" key="1">
    <source>
        <dbReference type="SAM" id="MobiDB-lite"/>
    </source>
</evidence>
<sequence>MCARRWGAQREYMHLNGTRSVFSTCCHFPRTSSELVSCGAIVHVGMGKEGWVKRREVALAPPRFSICWPLGWNRIPFRWNTEECVGPGIGLSVLPIDQPPSPRPTGFPSAPRSQNPQASKDHV</sequence>
<proteinExistence type="predicted"/>